<comment type="caution">
    <text evidence="1">The sequence shown here is derived from an EMBL/GenBank/DDBJ whole genome shotgun (WGS) entry which is preliminary data.</text>
</comment>
<gene>
    <name evidence="1" type="ORF">ENT87_02955</name>
    <name evidence="2" type="ORF">ENU30_06220</name>
</gene>
<sequence>MLFDPKPKRRREDLYNFDEGLAMLRKFFGEPLTVVIELRRTGKTSLILTALEEATTPYLFIDLRSVVRPWKEFYELLSYCLTDFLLRISRVRGFYEYLQRILSVIKGISISGFSVEFSLDRDRPTPTQIFTAIDNVAEEYGTKVLIVFDEDSEGYRGHWFCYSEQHCLCL</sequence>
<dbReference type="EMBL" id="DTAI01000081">
    <property type="protein sequence ID" value="HGN36493.1"/>
    <property type="molecule type" value="Genomic_DNA"/>
</dbReference>
<organism evidence="1">
    <name type="scientific">Ignisphaera aggregans</name>
    <dbReference type="NCBI Taxonomy" id="334771"/>
    <lineage>
        <taxon>Archaea</taxon>
        <taxon>Thermoproteota</taxon>
        <taxon>Thermoprotei</taxon>
        <taxon>Desulfurococcales</taxon>
        <taxon>Desulfurococcaceae</taxon>
        <taxon>Ignisphaera</taxon>
    </lineage>
</organism>
<evidence type="ECO:0000313" key="2">
    <source>
        <dbReference type="EMBL" id="HGQ18551.1"/>
    </source>
</evidence>
<name>A0A7J3I781_9CREN</name>
<dbReference type="Gene3D" id="3.40.50.300">
    <property type="entry name" value="P-loop containing nucleotide triphosphate hydrolases"/>
    <property type="match status" value="1"/>
</dbReference>
<reference evidence="1" key="1">
    <citation type="journal article" date="2020" name="mSystems">
        <title>Genome- and Community-Level Interaction Insights into Carbon Utilization and Element Cycling Functions of Hydrothermarchaeota in Hydrothermal Sediment.</title>
        <authorList>
            <person name="Zhou Z."/>
            <person name="Liu Y."/>
            <person name="Xu W."/>
            <person name="Pan J."/>
            <person name="Luo Z.H."/>
            <person name="Li M."/>
        </authorList>
    </citation>
    <scope>NUCLEOTIDE SEQUENCE [LARGE SCALE GENOMIC DNA]</scope>
    <source>
        <strain evidence="1">SpSt-618</strain>
        <strain evidence="2">SpSt-657</strain>
    </source>
</reference>
<dbReference type="PANTHER" id="PTHR34301">
    <property type="entry name" value="DNA-BINDING PROTEIN-RELATED"/>
    <property type="match status" value="1"/>
</dbReference>
<evidence type="ECO:0000313" key="1">
    <source>
        <dbReference type="EMBL" id="HGN36493.1"/>
    </source>
</evidence>
<dbReference type="SUPFAM" id="SSF52540">
    <property type="entry name" value="P-loop containing nucleoside triphosphate hydrolases"/>
    <property type="match status" value="1"/>
</dbReference>
<keyword evidence="1" id="KW-0547">Nucleotide-binding</keyword>
<dbReference type="GO" id="GO:0005524">
    <property type="term" value="F:ATP binding"/>
    <property type="evidence" value="ECO:0007669"/>
    <property type="project" value="UniProtKB-KW"/>
</dbReference>
<dbReference type="InterPro" id="IPR027417">
    <property type="entry name" value="P-loop_NTPase"/>
</dbReference>
<keyword evidence="1" id="KW-0067">ATP-binding</keyword>
<protein>
    <submittedName>
        <fullName evidence="1">ATP-binding protein</fullName>
    </submittedName>
</protein>
<dbReference type="PANTHER" id="PTHR34301:SF8">
    <property type="entry name" value="ATPASE DOMAIN-CONTAINING PROTEIN"/>
    <property type="match status" value="1"/>
</dbReference>
<dbReference type="EMBL" id="DTBZ01000114">
    <property type="protein sequence ID" value="HGQ18551.1"/>
    <property type="molecule type" value="Genomic_DNA"/>
</dbReference>
<accession>A0A7J3I781</accession>
<dbReference type="AlphaFoldDB" id="A0A7J3I781"/>
<proteinExistence type="predicted"/>